<feature type="domain" description="Glycosyl transferase family 1" evidence="2">
    <location>
        <begin position="196"/>
        <end position="367"/>
    </location>
</feature>
<proteinExistence type="predicted"/>
<reference evidence="3" key="1">
    <citation type="journal article" date="2015" name="PeerJ">
        <title>First genomic representation of candidate bacterial phylum KSB3 points to enhanced environmental sensing as a trigger of wastewater bulking.</title>
        <authorList>
            <person name="Sekiguchi Y."/>
            <person name="Ohashi A."/>
            <person name="Parks D.H."/>
            <person name="Yamauchi T."/>
            <person name="Tyson G.W."/>
            <person name="Hugenholtz P."/>
        </authorList>
    </citation>
    <scope>NUCLEOTIDE SEQUENCE [LARGE SCALE GENOMIC DNA]</scope>
</reference>
<dbReference type="AlphaFoldDB" id="A0A081C4B0"/>
<dbReference type="PANTHER" id="PTHR46401:SF2">
    <property type="entry name" value="GLYCOSYLTRANSFERASE WBBK-RELATED"/>
    <property type="match status" value="1"/>
</dbReference>
<dbReference type="Pfam" id="PF00534">
    <property type="entry name" value="Glycos_transf_1"/>
    <property type="match status" value="1"/>
</dbReference>
<name>A0A081C4B0_VECG1</name>
<evidence type="ECO:0000313" key="3">
    <source>
        <dbReference type="EMBL" id="GAK59415.1"/>
    </source>
</evidence>
<keyword evidence="4" id="KW-1185">Reference proteome</keyword>
<dbReference type="GO" id="GO:0009103">
    <property type="term" value="P:lipopolysaccharide biosynthetic process"/>
    <property type="evidence" value="ECO:0007669"/>
    <property type="project" value="TreeGrafter"/>
</dbReference>
<evidence type="ECO:0000256" key="1">
    <source>
        <dbReference type="ARBA" id="ARBA00022679"/>
    </source>
</evidence>
<dbReference type="Gene3D" id="3.40.50.2000">
    <property type="entry name" value="Glycogen Phosphorylase B"/>
    <property type="match status" value="2"/>
</dbReference>
<accession>A0A081C4B0</accession>
<dbReference type="HOGENOM" id="CLU_009583_2_5_0"/>
<sequence>MNLKKTLFLTELYPPLVGGTCTMFASRFGLYAPEKIVILTKAVPHAQDFDKHVNYQITRVPLQWKGPKGFEWLGVVWGLLKTGILLALKQKVEIIQCARPLPEGIAGYVLAKVLFKKLVINFQGEDISVLQNYRVERFLLKTIIRSAHLNLAISTFTENLVKALGGPNVRTGVIPPGFDPTLLKNLEPQKIVQLRQKFGGSPILLTVGRLQRRKGQDHVIRALPKVVEQFPEVKYLIIGSTHGGTTGLQQYLEEIIEETGMGKHVEILGEIGNQELPYYYAACDLFLMPNRFEPGGDVEGFGIVFLEAGFLGKSVIGGNSGGVPDAVQDGKTGLLVDGNSVEEIAQGILKILSDDQFARKLGEQGKNFSLLMTYEKVFAQYQLLMTKLGL</sequence>
<organism evidence="3">
    <name type="scientific">Vecturithrix granuli</name>
    <dbReference type="NCBI Taxonomy" id="1499967"/>
    <lineage>
        <taxon>Bacteria</taxon>
        <taxon>Candidatus Moduliflexota</taxon>
        <taxon>Candidatus Vecturitrichia</taxon>
        <taxon>Candidatus Vecturitrichales</taxon>
        <taxon>Candidatus Vecturitrichaceae</taxon>
        <taxon>Candidatus Vecturithrix</taxon>
    </lineage>
</organism>
<dbReference type="Proteomes" id="UP000030661">
    <property type="component" value="Unassembled WGS sequence"/>
</dbReference>
<dbReference type="CDD" id="cd03801">
    <property type="entry name" value="GT4_PimA-like"/>
    <property type="match status" value="1"/>
</dbReference>
<dbReference type="PANTHER" id="PTHR46401">
    <property type="entry name" value="GLYCOSYLTRANSFERASE WBBK-RELATED"/>
    <property type="match status" value="1"/>
</dbReference>
<gene>
    <name evidence="3" type="ORF">U27_06399</name>
</gene>
<dbReference type="SUPFAM" id="SSF53756">
    <property type="entry name" value="UDP-Glycosyltransferase/glycogen phosphorylase"/>
    <property type="match status" value="1"/>
</dbReference>
<dbReference type="GO" id="GO:0016757">
    <property type="term" value="F:glycosyltransferase activity"/>
    <property type="evidence" value="ECO:0007669"/>
    <property type="project" value="InterPro"/>
</dbReference>
<keyword evidence="1 3" id="KW-0808">Transferase</keyword>
<dbReference type="STRING" id="1499967.U27_06399"/>
<dbReference type="EMBL" id="DF820470">
    <property type="protein sequence ID" value="GAK59415.1"/>
    <property type="molecule type" value="Genomic_DNA"/>
</dbReference>
<protein>
    <submittedName>
        <fullName evidence="3">Glycosyl transferase, group 1</fullName>
    </submittedName>
</protein>
<evidence type="ECO:0000259" key="2">
    <source>
        <dbReference type="Pfam" id="PF00534"/>
    </source>
</evidence>
<dbReference type="eggNOG" id="COG0438">
    <property type="taxonomic scope" value="Bacteria"/>
</dbReference>
<dbReference type="InterPro" id="IPR001296">
    <property type="entry name" value="Glyco_trans_1"/>
</dbReference>
<evidence type="ECO:0000313" key="4">
    <source>
        <dbReference type="Proteomes" id="UP000030661"/>
    </source>
</evidence>